<dbReference type="Proteomes" id="UP000504756">
    <property type="component" value="Unassembled WGS sequence"/>
</dbReference>
<reference evidence="2 3" key="1">
    <citation type="submission" date="2020-06" db="EMBL/GenBank/DDBJ databases">
        <title>Draft genome sequence of Lactic acid bacteria from Okinawan-style tofu.</title>
        <authorList>
            <person name="Takara I."/>
            <person name="Ikematsu S."/>
        </authorList>
    </citation>
    <scope>NUCLEOTIDE SEQUENCE [LARGE SCALE GENOMIC DNA]</scope>
    <source>
        <strain evidence="3">lg38</strain>
    </source>
</reference>
<dbReference type="EMBL" id="BLXU01000010">
    <property type="protein sequence ID" value="GFO52364.1"/>
    <property type="molecule type" value="Genomic_DNA"/>
</dbReference>
<evidence type="ECO:0000313" key="2">
    <source>
        <dbReference type="EMBL" id="GFO52364.1"/>
    </source>
</evidence>
<feature type="transmembrane region" description="Helical" evidence="1">
    <location>
        <begin position="62"/>
        <end position="84"/>
    </location>
</feature>
<keyword evidence="1" id="KW-0472">Membrane</keyword>
<evidence type="ECO:0000256" key="1">
    <source>
        <dbReference type="SAM" id="Phobius"/>
    </source>
</evidence>
<protein>
    <submittedName>
        <fullName evidence="2">Uncharacterized protein</fullName>
    </submittedName>
</protein>
<accession>A0A6L2ZYD3</accession>
<sequence>MVDIIIFFLGLSVVFFLSLRLRGAPNANEVLRRLLVSYSIIFIILSIVVIFFIFINGFGLPLIGKVELVVIFILTIIISTRIFFKNKI</sequence>
<keyword evidence="1" id="KW-0812">Transmembrane</keyword>
<keyword evidence="1" id="KW-1133">Transmembrane helix</keyword>
<name>A0A6L2ZYD3_9LACT</name>
<dbReference type="RefSeq" id="WP_176490545.1">
    <property type="nucleotide sequence ID" value="NZ_BLXU01000010.1"/>
</dbReference>
<feature type="transmembrane region" description="Helical" evidence="1">
    <location>
        <begin position="35"/>
        <end position="56"/>
    </location>
</feature>
<comment type="caution">
    <text evidence="2">The sequence shown here is derived from an EMBL/GenBank/DDBJ whole genome shotgun (WGS) entry which is preliminary data.</text>
</comment>
<dbReference type="AlphaFoldDB" id="A0A6L2ZYD3"/>
<feature type="transmembrane region" description="Helical" evidence="1">
    <location>
        <begin position="6"/>
        <end position="23"/>
    </location>
</feature>
<gene>
    <name evidence="2" type="ORF">ikelab_16390</name>
</gene>
<evidence type="ECO:0000313" key="3">
    <source>
        <dbReference type="Proteomes" id="UP000504756"/>
    </source>
</evidence>
<proteinExistence type="predicted"/>
<organism evidence="2 3">
    <name type="scientific">Lactococcus garvieae</name>
    <dbReference type="NCBI Taxonomy" id="1363"/>
    <lineage>
        <taxon>Bacteria</taxon>
        <taxon>Bacillati</taxon>
        <taxon>Bacillota</taxon>
        <taxon>Bacilli</taxon>
        <taxon>Lactobacillales</taxon>
        <taxon>Streptococcaceae</taxon>
        <taxon>Lactococcus</taxon>
    </lineage>
</organism>